<evidence type="ECO:0000256" key="1">
    <source>
        <dbReference type="ARBA" id="ARBA00009986"/>
    </source>
</evidence>
<dbReference type="Proteomes" id="UP000441754">
    <property type="component" value="Unassembled WGS sequence"/>
</dbReference>
<feature type="domain" description="Aldehyde dehydrogenase" evidence="3">
    <location>
        <begin position="1"/>
        <end position="98"/>
    </location>
</feature>
<comment type="caution">
    <text evidence="4">The sequence shown here is derived from an EMBL/GenBank/DDBJ whole genome shotgun (WGS) entry which is preliminary data.</text>
</comment>
<dbReference type="InterPro" id="IPR016163">
    <property type="entry name" value="Ald_DH_C"/>
</dbReference>
<keyword evidence="5" id="KW-1185">Reference proteome</keyword>
<evidence type="ECO:0000313" key="4">
    <source>
        <dbReference type="EMBL" id="MRS60289.1"/>
    </source>
</evidence>
<sequence>MRIAREEIFGPVLCILSYKTVDEAIDIANDTVFGLHAYISSKNLVKARQVAERIEAGRVAINEFSHDLIAPFGGYKQSGIGREYGEYGLEAFVEAKAITE</sequence>
<comment type="similarity">
    <text evidence="1">Belongs to the aldehyde dehydrogenase family.</text>
</comment>
<reference evidence="4 5" key="1">
    <citation type="journal article" date="2018" name="Antonie Van Leeuwenhoek">
        <title>Larkinella terrae sp. nov., isolated from soil on Jeju Island, South Korea.</title>
        <authorList>
            <person name="Ten L.N."/>
            <person name="Jeon J."/>
            <person name="Park S.J."/>
            <person name="Park S."/>
            <person name="Lee S.Y."/>
            <person name="Kim M.K."/>
            <person name="Jung H.Y."/>
        </authorList>
    </citation>
    <scope>NUCLEOTIDE SEQUENCE [LARGE SCALE GENOMIC DNA]</scope>
    <source>
        <strain evidence="4 5">KCTC 52001</strain>
    </source>
</reference>
<evidence type="ECO:0000313" key="5">
    <source>
        <dbReference type="Proteomes" id="UP000441754"/>
    </source>
</evidence>
<protein>
    <submittedName>
        <fullName evidence="4">Aldehyde dehydrogenase family protein</fullName>
    </submittedName>
</protein>
<name>A0A7K0EEM5_9BACT</name>
<proteinExistence type="inferred from homology"/>
<dbReference type="OrthoDB" id="973869at2"/>
<dbReference type="Gene3D" id="3.40.309.10">
    <property type="entry name" value="Aldehyde Dehydrogenase, Chain A, domain 2"/>
    <property type="match status" value="1"/>
</dbReference>
<accession>A0A7K0EEM5</accession>
<dbReference type="PANTHER" id="PTHR42804">
    <property type="entry name" value="ALDEHYDE DEHYDROGENASE"/>
    <property type="match status" value="1"/>
</dbReference>
<evidence type="ECO:0000256" key="2">
    <source>
        <dbReference type="ARBA" id="ARBA00023002"/>
    </source>
</evidence>
<dbReference type="RefSeq" id="WP_154173070.1">
    <property type="nucleotide sequence ID" value="NZ_WJXZ01000001.1"/>
</dbReference>
<dbReference type="InterPro" id="IPR015590">
    <property type="entry name" value="Aldehyde_DH_dom"/>
</dbReference>
<dbReference type="EMBL" id="WJXZ01000001">
    <property type="protein sequence ID" value="MRS60289.1"/>
    <property type="molecule type" value="Genomic_DNA"/>
</dbReference>
<keyword evidence="2" id="KW-0560">Oxidoreductase</keyword>
<gene>
    <name evidence="4" type="ORF">GJJ30_03220</name>
</gene>
<dbReference type="SUPFAM" id="SSF53720">
    <property type="entry name" value="ALDH-like"/>
    <property type="match status" value="1"/>
</dbReference>
<evidence type="ECO:0000259" key="3">
    <source>
        <dbReference type="Pfam" id="PF00171"/>
    </source>
</evidence>
<organism evidence="4 5">
    <name type="scientific">Larkinella terrae</name>
    <dbReference type="NCBI Taxonomy" id="2025311"/>
    <lineage>
        <taxon>Bacteria</taxon>
        <taxon>Pseudomonadati</taxon>
        <taxon>Bacteroidota</taxon>
        <taxon>Cytophagia</taxon>
        <taxon>Cytophagales</taxon>
        <taxon>Spirosomataceae</taxon>
        <taxon>Larkinella</taxon>
    </lineage>
</organism>
<dbReference type="FunFam" id="3.40.605.10:FF:000026">
    <property type="entry name" value="Aldehyde dehydrogenase, putative"/>
    <property type="match status" value="1"/>
</dbReference>
<dbReference type="GO" id="GO:0016620">
    <property type="term" value="F:oxidoreductase activity, acting on the aldehyde or oxo group of donors, NAD or NADP as acceptor"/>
    <property type="evidence" value="ECO:0007669"/>
    <property type="project" value="InterPro"/>
</dbReference>
<dbReference type="Pfam" id="PF00171">
    <property type="entry name" value="Aldedh"/>
    <property type="match status" value="1"/>
</dbReference>
<dbReference type="Gene3D" id="3.40.605.10">
    <property type="entry name" value="Aldehyde Dehydrogenase, Chain A, domain 1"/>
    <property type="match status" value="1"/>
</dbReference>
<dbReference type="AlphaFoldDB" id="A0A7K0EEM5"/>
<dbReference type="InterPro" id="IPR016162">
    <property type="entry name" value="Ald_DH_N"/>
</dbReference>
<dbReference type="PANTHER" id="PTHR42804:SF1">
    <property type="entry name" value="ALDEHYDE DEHYDROGENASE-RELATED"/>
    <property type="match status" value="1"/>
</dbReference>
<dbReference type="InterPro" id="IPR016161">
    <property type="entry name" value="Ald_DH/histidinol_DH"/>
</dbReference>